<gene>
    <name evidence="1" type="ORF">V2W30_28085</name>
</gene>
<organism evidence="1 2">
    <name type="scientific">Streptomyces citrinus</name>
    <dbReference type="NCBI Taxonomy" id="3118173"/>
    <lineage>
        <taxon>Bacteria</taxon>
        <taxon>Bacillati</taxon>
        <taxon>Actinomycetota</taxon>
        <taxon>Actinomycetes</taxon>
        <taxon>Kitasatosporales</taxon>
        <taxon>Streptomycetaceae</taxon>
        <taxon>Streptomyces</taxon>
    </lineage>
</organism>
<evidence type="ECO:0000313" key="2">
    <source>
        <dbReference type="Proteomes" id="UP001432251"/>
    </source>
</evidence>
<dbReference type="Proteomes" id="UP001432251">
    <property type="component" value="Chromosome"/>
</dbReference>
<evidence type="ECO:0000313" key="1">
    <source>
        <dbReference type="EMBL" id="WWQ66817.1"/>
    </source>
</evidence>
<keyword evidence="2" id="KW-1185">Reference proteome</keyword>
<sequence>MAHQLPAENTPFIGRRREVAALRHLCARSRLVTVTGLGGIGKTRTALRAAAHLADGFADGAWLVELAGLQGDDMLVHAVTTALRATDHTTRPQHEVLAGHLADKHLLLVLDTCEHLVEACARLTAQLLRAAPRLHILATSRQPLGVRGEELFVVAPMSVPADAVQLFAQRGHAAHPGFELTARTRPTVERICARLDGIPLAIELAAGRLRGEQPEELLARLDDRFQLAADEPEHTSRHSTLRTTIGWSHELCAPAERLLWARLSVFAGAFSREAAEEVCADDALDRADIGRLLTGLVEKSLLVREDDGSAESAGRMGARGGPDAEVPLGGERFRQLDTVRAYGAEWLRRLGEERFARTRHLAWCQEFAARGEAAWFGPGQTAVFHATRRAHAQLLAALDFALSTPGQERAGARLAGTLWFYWVGCGLLGDGRYWLDRALAVVPGLHRDRLKALWVDGYIAILQGDARAAAAMLTECRAGALRSDDDRAYAYSTHRLGCAALMRDEHATAERYFRASLTSYAELGEHNSNVMMARIELAMALAFQGDLASAVTLCQEARAACETHGERWAKAYALYVLAFAAWAGGEGEEAAKLAEDCLVINYEFRDLVGVVLPVEVIALLWASGGDCEQAAVLQGAARGIWGRVGLPLFGSVYFNAPHDTAVALAREGLGDQAYEEAFERGASLGLDEAVALALHRAPEPLHTTC</sequence>
<proteinExistence type="predicted"/>
<reference evidence="1" key="1">
    <citation type="journal article" date="2025" name="Int. J. Syst. Evol. Microbiol.">
        <title>Streptomyces citrinus sp. nov., with yellow diffusible pigment.</title>
        <authorList>
            <person name="He Y."/>
            <person name="Yang E."/>
            <person name="Xu J."/>
            <person name="Sun Y."/>
            <person name="Sun L."/>
        </authorList>
    </citation>
    <scope>NUCLEOTIDE SEQUENCE</scope>
    <source>
        <strain evidence="1">Q6</strain>
    </source>
</reference>
<name>A0ACD5AI20_9ACTN</name>
<dbReference type="EMBL" id="CP146022">
    <property type="protein sequence ID" value="WWQ66817.1"/>
    <property type="molecule type" value="Genomic_DNA"/>
</dbReference>
<protein>
    <submittedName>
        <fullName evidence="1">Regulator</fullName>
    </submittedName>
</protein>
<accession>A0ACD5AI20</accession>